<dbReference type="InterPro" id="IPR000515">
    <property type="entry name" value="MetI-like"/>
</dbReference>
<keyword evidence="3" id="KW-1003">Cell membrane</keyword>
<dbReference type="Gene3D" id="1.10.3720.10">
    <property type="entry name" value="MetI-like"/>
    <property type="match status" value="1"/>
</dbReference>
<feature type="domain" description="ABC transmembrane type-1" evidence="8">
    <location>
        <begin position="73"/>
        <end position="273"/>
    </location>
</feature>
<organism evidence="9 10">
    <name type="scientific">Treponema parvum</name>
    <dbReference type="NCBI Taxonomy" id="138851"/>
    <lineage>
        <taxon>Bacteria</taxon>
        <taxon>Pseudomonadati</taxon>
        <taxon>Spirochaetota</taxon>
        <taxon>Spirochaetia</taxon>
        <taxon>Spirochaetales</taxon>
        <taxon>Treponemataceae</taxon>
        <taxon>Treponema</taxon>
    </lineage>
</organism>
<keyword evidence="5 7" id="KW-1133">Transmembrane helix</keyword>
<dbReference type="Proteomes" id="UP000671908">
    <property type="component" value="Chromosome"/>
</dbReference>
<evidence type="ECO:0000313" key="9">
    <source>
        <dbReference type="EMBL" id="QTQ13880.1"/>
    </source>
</evidence>
<dbReference type="KEGG" id="tpav:HRQ91_05095"/>
<protein>
    <submittedName>
        <fullName evidence="9">Carbohydrate ABC transporter permease</fullName>
    </submittedName>
</protein>
<keyword evidence="4 7" id="KW-0812">Transmembrane</keyword>
<dbReference type="PANTHER" id="PTHR43744:SF9">
    <property type="entry name" value="POLYGALACTURONAN_RHAMNOGALACTURONAN TRANSPORT SYSTEM PERMEASE PROTEIN YTCP"/>
    <property type="match status" value="1"/>
</dbReference>
<name>A0A975F3B8_9SPIR</name>
<evidence type="ECO:0000256" key="4">
    <source>
        <dbReference type="ARBA" id="ARBA00022692"/>
    </source>
</evidence>
<dbReference type="EMBL" id="CP054142">
    <property type="protein sequence ID" value="QTQ13880.1"/>
    <property type="molecule type" value="Genomic_DNA"/>
</dbReference>
<reference evidence="9 10" key="1">
    <citation type="journal article" date="2021" name="Microbiol. Resour. Announc.">
        <title>Complete Genome Sequences of Three Human Oral Treponema parvum Isolates.</title>
        <authorList>
            <person name="Zeng H."/>
            <person name="Watt R.M."/>
        </authorList>
    </citation>
    <scope>NUCLEOTIDE SEQUENCE [LARGE SCALE GENOMIC DNA]</scope>
    <source>
        <strain evidence="9 10">ATCC 700770</strain>
    </source>
</reference>
<dbReference type="InterPro" id="IPR035906">
    <property type="entry name" value="MetI-like_sf"/>
</dbReference>
<feature type="transmembrane region" description="Helical" evidence="7">
    <location>
        <begin position="176"/>
        <end position="203"/>
    </location>
</feature>
<dbReference type="AlphaFoldDB" id="A0A975F3B8"/>
<dbReference type="PANTHER" id="PTHR43744">
    <property type="entry name" value="ABC TRANSPORTER PERMEASE PROTEIN MG189-RELATED-RELATED"/>
    <property type="match status" value="1"/>
</dbReference>
<evidence type="ECO:0000256" key="5">
    <source>
        <dbReference type="ARBA" id="ARBA00022989"/>
    </source>
</evidence>
<keyword evidence="10" id="KW-1185">Reference proteome</keyword>
<dbReference type="GO" id="GO:0055085">
    <property type="term" value="P:transmembrane transport"/>
    <property type="evidence" value="ECO:0007669"/>
    <property type="project" value="InterPro"/>
</dbReference>
<evidence type="ECO:0000256" key="3">
    <source>
        <dbReference type="ARBA" id="ARBA00022475"/>
    </source>
</evidence>
<evidence type="ECO:0000256" key="1">
    <source>
        <dbReference type="ARBA" id="ARBA00004651"/>
    </source>
</evidence>
<keyword evidence="2" id="KW-0813">Transport</keyword>
<keyword evidence="6 7" id="KW-0472">Membrane</keyword>
<accession>A0A975F3B8</accession>
<feature type="transmembrane region" description="Helical" evidence="7">
    <location>
        <begin position="254"/>
        <end position="274"/>
    </location>
</feature>
<dbReference type="PROSITE" id="PS50928">
    <property type="entry name" value="ABC_TM1"/>
    <property type="match status" value="1"/>
</dbReference>
<feature type="transmembrane region" description="Helical" evidence="7">
    <location>
        <begin position="135"/>
        <end position="155"/>
    </location>
</feature>
<evidence type="ECO:0000259" key="8">
    <source>
        <dbReference type="PROSITE" id="PS50928"/>
    </source>
</evidence>
<feature type="transmembrane region" description="Helical" evidence="7">
    <location>
        <begin position="12"/>
        <end position="34"/>
    </location>
</feature>
<evidence type="ECO:0000256" key="6">
    <source>
        <dbReference type="ARBA" id="ARBA00023136"/>
    </source>
</evidence>
<feature type="transmembrane region" description="Helical" evidence="7">
    <location>
        <begin position="110"/>
        <end position="129"/>
    </location>
</feature>
<dbReference type="GO" id="GO:0005886">
    <property type="term" value="C:plasma membrane"/>
    <property type="evidence" value="ECO:0007669"/>
    <property type="project" value="UniProtKB-SubCell"/>
</dbReference>
<sequence>MKESNGEKIFHFVNDFIMILTALICLLPVVHIFARAFSGASAIGTGKVIFWPVQFHVKGITYILEYTGFLRSLLNSVIITIIGTVFALLCTILTAFALAHEKLKGRNVIIYIYVFSMIFNAGIVPHYFLIKNLHLLNTLWCLILPSVVSPYYTFVLKRGFESVPSALEEAAMIDGASWFTILRLVVLPVTKAQVATIVVFYSVHYWNKYFDAMVYITDNNLKPITMFLYDMVKHTNIIDFSGAYGSMTNLSQDVFNAATVFLTVIPILAVYPFMQKYFIKGAVAGAVKG</sequence>
<evidence type="ECO:0000313" key="10">
    <source>
        <dbReference type="Proteomes" id="UP000671908"/>
    </source>
</evidence>
<comment type="subcellular location">
    <subcellularLocation>
        <location evidence="1">Cell membrane</location>
        <topology evidence="1">Multi-pass membrane protein</topology>
    </subcellularLocation>
</comment>
<proteinExistence type="predicted"/>
<feature type="transmembrane region" description="Helical" evidence="7">
    <location>
        <begin position="73"/>
        <end position="98"/>
    </location>
</feature>
<dbReference type="RefSeq" id="WP_210120553.1">
    <property type="nucleotide sequence ID" value="NZ_CP054142.1"/>
</dbReference>
<dbReference type="SUPFAM" id="SSF161098">
    <property type="entry name" value="MetI-like"/>
    <property type="match status" value="1"/>
</dbReference>
<evidence type="ECO:0000256" key="7">
    <source>
        <dbReference type="SAM" id="Phobius"/>
    </source>
</evidence>
<evidence type="ECO:0000256" key="2">
    <source>
        <dbReference type="ARBA" id="ARBA00022448"/>
    </source>
</evidence>
<gene>
    <name evidence="9" type="ORF">HRQ91_05095</name>
</gene>
<dbReference type="CDD" id="cd06261">
    <property type="entry name" value="TM_PBP2"/>
    <property type="match status" value="1"/>
</dbReference>